<evidence type="ECO:0000256" key="5">
    <source>
        <dbReference type="ARBA" id="ARBA00023002"/>
    </source>
</evidence>
<feature type="domain" description="Tyrosinase copper-binding" evidence="13">
    <location>
        <begin position="121"/>
        <end position="138"/>
    </location>
</feature>
<keyword evidence="8" id="KW-0470">Melanin biosynthesis</keyword>
<dbReference type="GO" id="GO:0046872">
    <property type="term" value="F:metal ion binding"/>
    <property type="evidence" value="ECO:0007669"/>
    <property type="project" value="UniProtKB-KW"/>
</dbReference>
<dbReference type="InterPro" id="IPR041640">
    <property type="entry name" value="Tyrosinase_C"/>
</dbReference>
<evidence type="ECO:0000256" key="4">
    <source>
        <dbReference type="ARBA" id="ARBA00022723"/>
    </source>
</evidence>
<dbReference type="InterPro" id="IPR008922">
    <property type="entry name" value="Di-copper_centre_dom_sf"/>
</dbReference>
<keyword evidence="12" id="KW-0732">Signal</keyword>
<dbReference type="Pfam" id="PF18132">
    <property type="entry name" value="Tyrosinase_C"/>
    <property type="match status" value="1"/>
</dbReference>
<dbReference type="InParanoid" id="F9XNQ6"/>
<dbReference type="Pfam" id="PF00264">
    <property type="entry name" value="Tyrosinase"/>
    <property type="match status" value="1"/>
</dbReference>
<dbReference type="RefSeq" id="XP_003848151.1">
    <property type="nucleotide sequence ID" value="XM_003848103.1"/>
</dbReference>
<dbReference type="OrthoDB" id="6132182at2759"/>
<dbReference type="GO" id="GO:0042438">
    <property type="term" value="P:melanin biosynthetic process"/>
    <property type="evidence" value="ECO:0007669"/>
    <property type="project" value="UniProtKB-KW"/>
</dbReference>
<gene>
    <name evidence="15" type="ORF">MYCGRDRAFT_111476</name>
</gene>
<evidence type="ECO:0000259" key="13">
    <source>
        <dbReference type="PROSITE" id="PS00497"/>
    </source>
</evidence>
<feature type="domain" description="Tyrosinase copper-binding" evidence="14">
    <location>
        <begin position="326"/>
        <end position="337"/>
    </location>
</feature>
<dbReference type="HOGENOM" id="CLU_013691_3_0_1"/>
<dbReference type="AlphaFoldDB" id="F9XNQ6"/>
<evidence type="ECO:0000256" key="12">
    <source>
        <dbReference type="SAM" id="SignalP"/>
    </source>
</evidence>
<dbReference type="EC" id="1.14.18.1" evidence="3"/>
<evidence type="ECO:0000256" key="7">
    <source>
        <dbReference type="ARBA" id="ARBA00023033"/>
    </source>
</evidence>
<keyword evidence="5" id="KW-0560">Oxidoreductase</keyword>
<dbReference type="PROSITE" id="PS00498">
    <property type="entry name" value="TYROSINASE_2"/>
    <property type="match status" value="1"/>
</dbReference>
<accession>F9XNQ6</accession>
<feature type="signal peptide" evidence="12">
    <location>
        <begin position="1"/>
        <end position="23"/>
    </location>
</feature>
<evidence type="ECO:0000313" key="16">
    <source>
        <dbReference type="Proteomes" id="UP000008062"/>
    </source>
</evidence>
<dbReference type="STRING" id="336722.F9XNQ6"/>
<evidence type="ECO:0000256" key="2">
    <source>
        <dbReference type="ARBA" id="ARBA00009928"/>
    </source>
</evidence>
<evidence type="ECO:0000256" key="1">
    <source>
        <dbReference type="ARBA" id="ARBA00001973"/>
    </source>
</evidence>
<dbReference type="InterPro" id="IPR002227">
    <property type="entry name" value="Tyrosinase_Cu-bd"/>
</dbReference>
<dbReference type="PANTHER" id="PTHR11474">
    <property type="entry name" value="TYROSINASE FAMILY MEMBER"/>
    <property type="match status" value="1"/>
</dbReference>
<dbReference type="KEGG" id="ztr:MYCGRDRAFT_111476"/>
<evidence type="ECO:0000256" key="3">
    <source>
        <dbReference type="ARBA" id="ARBA00011906"/>
    </source>
</evidence>
<dbReference type="InterPro" id="IPR050316">
    <property type="entry name" value="Tyrosinase/Hemocyanin"/>
</dbReference>
<comment type="cofactor">
    <cofactor evidence="1">
        <name>Cu(2+)</name>
        <dbReference type="ChEBI" id="CHEBI:29036"/>
    </cofactor>
</comment>
<comment type="similarity">
    <text evidence="2">Belongs to the tyrosinase family.</text>
</comment>
<dbReference type="GeneID" id="13401923"/>
<protein>
    <recommendedName>
        <fullName evidence="3">tyrosinase</fullName>
        <ecNumber evidence="3">1.14.18.1</ecNumber>
    </recommendedName>
</protein>
<feature type="chain" id="PRO_5003391603" description="tyrosinase" evidence="12">
    <location>
        <begin position="24"/>
        <end position="675"/>
    </location>
</feature>
<reference evidence="15 16" key="1">
    <citation type="journal article" date="2011" name="PLoS Genet.">
        <title>Finished genome of the fungal wheat pathogen Mycosphaerella graminicola reveals dispensome structure, chromosome plasticity, and stealth pathogenesis.</title>
        <authorList>
            <person name="Goodwin S.B."/>
            <person name="Ben M'barek S."/>
            <person name="Dhillon B."/>
            <person name="Wittenberg A.H.J."/>
            <person name="Crane C.F."/>
            <person name="Hane J.K."/>
            <person name="Foster A.J."/>
            <person name="Van der Lee T.A.J."/>
            <person name="Grimwood J."/>
            <person name="Aerts A."/>
            <person name="Antoniw J."/>
            <person name="Bailey A."/>
            <person name="Bluhm B."/>
            <person name="Bowler J."/>
            <person name="Bristow J."/>
            <person name="van der Burgt A."/>
            <person name="Canto-Canche B."/>
            <person name="Churchill A.C.L."/>
            <person name="Conde-Ferraez L."/>
            <person name="Cools H.J."/>
            <person name="Coutinho P.M."/>
            <person name="Csukai M."/>
            <person name="Dehal P."/>
            <person name="De Wit P."/>
            <person name="Donzelli B."/>
            <person name="van de Geest H.C."/>
            <person name="van Ham R.C.H.J."/>
            <person name="Hammond-Kosack K.E."/>
            <person name="Henrissat B."/>
            <person name="Kilian A."/>
            <person name="Kobayashi A.K."/>
            <person name="Koopmann E."/>
            <person name="Kourmpetis Y."/>
            <person name="Kuzniar A."/>
            <person name="Lindquist E."/>
            <person name="Lombard V."/>
            <person name="Maliepaard C."/>
            <person name="Martins N."/>
            <person name="Mehrabi R."/>
            <person name="Nap J.P.H."/>
            <person name="Ponomarenko A."/>
            <person name="Rudd J.J."/>
            <person name="Salamov A."/>
            <person name="Schmutz J."/>
            <person name="Schouten H.J."/>
            <person name="Shapiro H."/>
            <person name="Stergiopoulos I."/>
            <person name="Torriani S.F.F."/>
            <person name="Tu H."/>
            <person name="de Vries R.P."/>
            <person name="Waalwijk C."/>
            <person name="Ware S.B."/>
            <person name="Wiebenga A."/>
            <person name="Zwiers L.-H."/>
            <person name="Oliver R.P."/>
            <person name="Grigoriev I.V."/>
            <person name="Kema G.H.J."/>
        </authorList>
    </citation>
    <scope>NUCLEOTIDE SEQUENCE [LARGE SCALE GENOMIC DNA]</scope>
    <source>
        <strain evidence="16">CBS 115943 / IPO323</strain>
    </source>
</reference>
<comment type="catalytic activity">
    <reaction evidence="9">
        <text>2 L-dopa + O2 = 2 L-dopaquinone + 2 H2O</text>
        <dbReference type="Rhea" id="RHEA:34287"/>
        <dbReference type="ChEBI" id="CHEBI:15377"/>
        <dbReference type="ChEBI" id="CHEBI:15379"/>
        <dbReference type="ChEBI" id="CHEBI:57504"/>
        <dbReference type="ChEBI" id="CHEBI:57924"/>
        <dbReference type="EC" id="1.14.18.1"/>
    </reaction>
</comment>
<dbReference type="EMBL" id="CM001207">
    <property type="protein sequence ID" value="EGP83127.1"/>
    <property type="molecule type" value="Genomic_DNA"/>
</dbReference>
<evidence type="ECO:0000256" key="11">
    <source>
        <dbReference type="SAM" id="MobiDB-lite"/>
    </source>
</evidence>
<dbReference type="Proteomes" id="UP000008062">
    <property type="component" value="Chromosome 12"/>
</dbReference>
<dbReference type="Gene3D" id="1.10.1280.10">
    <property type="entry name" value="Di-copper center containing domain from catechol oxidase"/>
    <property type="match status" value="1"/>
</dbReference>
<comment type="catalytic activity">
    <reaction evidence="10">
        <text>L-tyrosine + O2 = L-dopaquinone + H2O</text>
        <dbReference type="Rhea" id="RHEA:18117"/>
        <dbReference type="ChEBI" id="CHEBI:15377"/>
        <dbReference type="ChEBI" id="CHEBI:15379"/>
        <dbReference type="ChEBI" id="CHEBI:57924"/>
        <dbReference type="ChEBI" id="CHEBI:58315"/>
        <dbReference type="EC" id="1.14.18.1"/>
    </reaction>
</comment>
<dbReference type="SUPFAM" id="SSF48056">
    <property type="entry name" value="Di-copper centre-containing domain"/>
    <property type="match status" value="1"/>
</dbReference>
<evidence type="ECO:0000259" key="14">
    <source>
        <dbReference type="PROSITE" id="PS00498"/>
    </source>
</evidence>
<dbReference type="PROSITE" id="PS00497">
    <property type="entry name" value="TYROSINASE_1"/>
    <property type="match status" value="1"/>
</dbReference>
<evidence type="ECO:0000256" key="6">
    <source>
        <dbReference type="ARBA" id="ARBA00023008"/>
    </source>
</evidence>
<proteinExistence type="inferred from homology"/>
<dbReference type="PANTHER" id="PTHR11474:SF76">
    <property type="entry name" value="SHKT DOMAIN-CONTAINING PROTEIN"/>
    <property type="match status" value="1"/>
</dbReference>
<organism evidence="15 16">
    <name type="scientific">Zymoseptoria tritici (strain CBS 115943 / IPO323)</name>
    <name type="common">Speckled leaf blotch fungus</name>
    <name type="synonym">Septoria tritici</name>
    <dbReference type="NCBI Taxonomy" id="336722"/>
    <lineage>
        <taxon>Eukaryota</taxon>
        <taxon>Fungi</taxon>
        <taxon>Dikarya</taxon>
        <taxon>Ascomycota</taxon>
        <taxon>Pezizomycotina</taxon>
        <taxon>Dothideomycetes</taxon>
        <taxon>Dothideomycetidae</taxon>
        <taxon>Mycosphaerellales</taxon>
        <taxon>Mycosphaerellaceae</taxon>
        <taxon>Zymoseptoria</taxon>
    </lineage>
</organism>
<keyword evidence="4" id="KW-0479">Metal-binding</keyword>
<keyword evidence="6" id="KW-0186">Copper</keyword>
<dbReference type="eggNOG" id="ENOG502R1BY">
    <property type="taxonomic scope" value="Eukaryota"/>
</dbReference>
<evidence type="ECO:0000256" key="9">
    <source>
        <dbReference type="ARBA" id="ARBA00048233"/>
    </source>
</evidence>
<evidence type="ECO:0000256" key="10">
    <source>
        <dbReference type="ARBA" id="ARBA00048881"/>
    </source>
</evidence>
<dbReference type="PRINTS" id="PR00092">
    <property type="entry name" value="TYROSINASE"/>
</dbReference>
<keyword evidence="7" id="KW-0503">Monooxygenase</keyword>
<evidence type="ECO:0000313" key="15">
    <source>
        <dbReference type="EMBL" id="EGP83127.1"/>
    </source>
</evidence>
<keyword evidence="16" id="KW-1185">Reference proteome</keyword>
<sequence length="675" mass="73190">MLLDMKLLSVVSLLSLACTSVLAAPLDHEDHSNLVERQSGIVVVTGPPGNIEPRFEMRDLKAKRPEQWTLFILAMDRFKKQSQGSSTSYFGISSIHGVPRTNYNGVGQCSSCGGTDGYCTHDSILFPAWHRVYTALFEQEFIKIAKNVANSFPASRRRKYVDAANRIRFPYWDWAMPTSNGRPALPRMLSDFSVTVDTPNGRRTIDNPLFRYEFTDTSGLVYTPFLTWRRTYRWPRDNSVNAVSNNQQCGLAFSQVHQSLADQVYSLLTQCSSYPDFSNDDSRASSRQCSTSLEDLHNLIHITAGGPGGNGFSGGHMTYLPLAAHDPMFWVHHAMVDRIFALWQMINPNAYGGSQVAPHSTWTIPQGSTQDENSPLMPFYRDTRGNFWTSNSVRDWANTFRYTYPEIAGGRNGVIAAVNRLYGPNAANRKRDAAPQVGSILQGIGGTPSNSADKSANSDTSNAATPNNAAPAGGAVGGLVGGVTATVSGTISGTVSDVLSGNPFAAANGSHFQYAANIQTPRYVLGGSYQIFCFNGDPTIEDPTQWIFANNLIGTMGVLAKEGMEDSPVVISGSIPLTRALQSSVNTQGGLLSNLAEALVVPFLGMNLKWRICGPKGENIDPATLPGFVFEVVTTTYQPPASSEELPIFSDFVPLLDVTSGKPGGANESLSPPSY</sequence>
<dbReference type="OMA" id="VQGTGVH"/>
<evidence type="ECO:0000256" key="8">
    <source>
        <dbReference type="ARBA" id="ARBA00023101"/>
    </source>
</evidence>
<dbReference type="GO" id="GO:0004503">
    <property type="term" value="F:tyrosinase activity"/>
    <property type="evidence" value="ECO:0007669"/>
    <property type="project" value="UniProtKB-EC"/>
</dbReference>
<feature type="region of interest" description="Disordered" evidence="11">
    <location>
        <begin position="439"/>
        <end position="469"/>
    </location>
</feature>
<dbReference type="PROSITE" id="PS51257">
    <property type="entry name" value="PROKAR_LIPOPROTEIN"/>
    <property type="match status" value="1"/>
</dbReference>
<name>F9XNQ6_ZYMTI</name>
<feature type="compositionally biased region" description="Low complexity" evidence="11">
    <location>
        <begin position="448"/>
        <end position="469"/>
    </location>
</feature>